<keyword evidence="2" id="KW-1185">Reference proteome</keyword>
<evidence type="ECO:0000313" key="1">
    <source>
        <dbReference type="EMBL" id="MCF1713118.1"/>
    </source>
</evidence>
<accession>A0ABS9BDB0</accession>
<sequence length="125" mass="14854">MVTTDISQLVGECASWITTLRTKRTDFTSLREKLQQLSTNLQDHDTLKDLEHLQNQFYIQLINIHDLKHAIKEHEQIARWEKEKKGQVSDATISAHEDILMQYEQLNDTLDHVEDEFYQFVRKIE</sequence>
<organism evidence="1 2">
    <name type="scientific">Flavihumibacter fluminis</name>
    <dbReference type="NCBI Taxonomy" id="2909236"/>
    <lineage>
        <taxon>Bacteria</taxon>
        <taxon>Pseudomonadati</taxon>
        <taxon>Bacteroidota</taxon>
        <taxon>Chitinophagia</taxon>
        <taxon>Chitinophagales</taxon>
        <taxon>Chitinophagaceae</taxon>
        <taxon>Flavihumibacter</taxon>
    </lineage>
</organism>
<name>A0ABS9BDB0_9BACT</name>
<dbReference type="EMBL" id="JAKEVY010000001">
    <property type="protein sequence ID" value="MCF1713118.1"/>
    <property type="molecule type" value="Genomic_DNA"/>
</dbReference>
<comment type="caution">
    <text evidence="1">The sequence shown here is derived from an EMBL/GenBank/DDBJ whole genome shotgun (WGS) entry which is preliminary data.</text>
</comment>
<evidence type="ECO:0000313" key="2">
    <source>
        <dbReference type="Proteomes" id="UP001200145"/>
    </source>
</evidence>
<dbReference type="Proteomes" id="UP001200145">
    <property type="component" value="Unassembled WGS sequence"/>
</dbReference>
<proteinExistence type="predicted"/>
<protein>
    <submittedName>
        <fullName evidence="1">Uncharacterized protein</fullName>
    </submittedName>
</protein>
<reference evidence="1 2" key="1">
    <citation type="submission" date="2022-01" db="EMBL/GenBank/DDBJ databases">
        <title>Flavihumibacter sp. nov., isolated from sediment of a river.</title>
        <authorList>
            <person name="Liu H."/>
        </authorList>
    </citation>
    <scope>NUCLEOTIDE SEQUENCE [LARGE SCALE GENOMIC DNA]</scope>
    <source>
        <strain evidence="1 2">RY-1</strain>
    </source>
</reference>
<gene>
    <name evidence="1" type="ORF">L0U88_00570</name>
</gene>
<dbReference type="RefSeq" id="WP_234863545.1">
    <property type="nucleotide sequence ID" value="NZ_JAKEVY010000001.1"/>
</dbReference>